<dbReference type="AlphaFoldDB" id="G6EGG0"/>
<dbReference type="Proteomes" id="UP000004030">
    <property type="component" value="Unassembled WGS sequence"/>
</dbReference>
<keyword evidence="2 4" id="KW-1133">Transmembrane helix</keyword>
<feature type="transmembrane region" description="Helical" evidence="4">
    <location>
        <begin position="371"/>
        <end position="393"/>
    </location>
</feature>
<dbReference type="PATRIC" id="fig|1088721.3.peg.3448"/>
<feature type="transmembrane region" description="Helical" evidence="4">
    <location>
        <begin position="79"/>
        <end position="97"/>
    </location>
</feature>
<feature type="transmembrane region" description="Helical" evidence="4">
    <location>
        <begin position="220"/>
        <end position="242"/>
    </location>
</feature>
<evidence type="ECO:0000256" key="4">
    <source>
        <dbReference type="SAM" id="Phobius"/>
    </source>
</evidence>
<dbReference type="GO" id="GO:0022857">
    <property type="term" value="F:transmembrane transporter activity"/>
    <property type="evidence" value="ECO:0007669"/>
    <property type="project" value="InterPro"/>
</dbReference>
<feature type="transmembrane region" description="Helical" evidence="4">
    <location>
        <begin position="136"/>
        <end position="163"/>
    </location>
</feature>
<name>G6EGG0_9SPHN</name>
<evidence type="ECO:0000313" key="6">
    <source>
        <dbReference type="EMBL" id="EHJ59611.1"/>
    </source>
</evidence>
<evidence type="ECO:0000256" key="1">
    <source>
        <dbReference type="ARBA" id="ARBA00022692"/>
    </source>
</evidence>
<dbReference type="EMBL" id="AGFM01000055">
    <property type="protein sequence ID" value="EHJ59611.1"/>
    <property type="molecule type" value="Genomic_DNA"/>
</dbReference>
<dbReference type="InterPro" id="IPR050327">
    <property type="entry name" value="Proton-linked_MCT"/>
</dbReference>
<dbReference type="InterPro" id="IPR036259">
    <property type="entry name" value="MFS_trans_sf"/>
</dbReference>
<organism evidence="6 7">
    <name type="scientific">Novosphingobium pentaromativorans US6-1</name>
    <dbReference type="NCBI Taxonomy" id="1088721"/>
    <lineage>
        <taxon>Bacteria</taxon>
        <taxon>Pseudomonadati</taxon>
        <taxon>Pseudomonadota</taxon>
        <taxon>Alphaproteobacteria</taxon>
        <taxon>Sphingomonadales</taxon>
        <taxon>Sphingomonadaceae</taxon>
        <taxon>Novosphingobium</taxon>
    </lineage>
</organism>
<keyword evidence="7" id="KW-1185">Reference proteome</keyword>
<protein>
    <recommendedName>
        <fullName evidence="5">Major facilitator superfamily (MFS) profile domain-containing protein</fullName>
    </recommendedName>
</protein>
<feature type="transmembrane region" description="Helical" evidence="4">
    <location>
        <begin position="254"/>
        <end position="273"/>
    </location>
</feature>
<feature type="transmembrane region" description="Helical" evidence="4">
    <location>
        <begin position="309"/>
        <end position="332"/>
    </location>
</feature>
<dbReference type="Pfam" id="PF07690">
    <property type="entry name" value="MFS_1"/>
    <property type="match status" value="1"/>
</dbReference>
<feature type="transmembrane region" description="Helical" evidence="4">
    <location>
        <begin position="169"/>
        <end position="188"/>
    </location>
</feature>
<feature type="transmembrane region" description="Helical" evidence="4">
    <location>
        <begin position="12"/>
        <end position="36"/>
    </location>
</feature>
<dbReference type="RefSeq" id="WP_007014402.1">
    <property type="nucleotide sequence ID" value="NZ_AGFM01000055.1"/>
</dbReference>
<keyword evidence="3 4" id="KW-0472">Membrane</keyword>
<dbReference type="InterPro" id="IPR011701">
    <property type="entry name" value="MFS"/>
</dbReference>
<evidence type="ECO:0000256" key="3">
    <source>
        <dbReference type="ARBA" id="ARBA00023136"/>
    </source>
</evidence>
<dbReference type="PANTHER" id="PTHR11360">
    <property type="entry name" value="MONOCARBOXYLATE TRANSPORTER"/>
    <property type="match status" value="1"/>
</dbReference>
<dbReference type="KEGG" id="npn:JI59_21540"/>
<feature type="transmembrane region" description="Helical" evidence="4">
    <location>
        <begin position="48"/>
        <end position="72"/>
    </location>
</feature>
<evidence type="ECO:0000313" key="7">
    <source>
        <dbReference type="Proteomes" id="UP000004030"/>
    </source>
</evidence>
<reference evidence="6 7" key="1">
    <citation type="journal article" date="2012" name="J. Bacteriol.">
        <title>Genome sequence of benzo(a)pyrene-degrading bacterium Novosphingobium pentaromativorans US6-1.</title>
        <authorList>
            <person name="Luo Y.R."/>
            <person name="Kang S.G."/>
            <person name="Kim S.J."/>
            <person name="Kim M.R."/>
            <person name="Li N."/>
            <person name="Lee J.H."/>
            <person name="Kwon K.K."/>
        </authorList>
    </citation>
    <scope>NUCLEOTIDE SEQUENCE [LARGE SCALE GENOMIC DNA]</scope>
    <source>
        <strain evidence="6 7">US6-1</strain>
    </source>
</reference>
<evidence type="ECO:0000259" key="5">
    <source>
        <dbReference type="PROSITE" id="PS50850"/>
    </source>
</evidence>
<feature type="transmembrane region" description="Helical" evidence="4">
    <location>
        <begin position="344"/>
        <end position="365"/>
    </location>
</feature>
<gene>
    <name evidence="6" type="ORF">NSU_3494</name>
</gene>
<dbReference type="Gene3D" id="1.20.1250.20">
    <property type="entry name" value="MFS general substrate transporter like domains"/>
    <property type="match status" value="1"/>
</dbReference>
<accession>G6EGG0</accession>
<feature type="transmembrane region" description="Helical" evidence="4">
    <location>
        <begin position="285"/>
        <end position="303"/>
    </location>
</feature>
<sequence>MTAQESSRPWTAVLVSTFLLVVVGGSVSNTYGLFAVEWVETMNVSRGTILLAGVLATLVAGLHGVMVGRLLASGFQERAFLCLGAISGAVAFAILAWTSSLWAFYLAYIVAGSIAISFTSQMVGQSRAVRTFVASGLPVSIVSLGMKIGAAAMPAIAAVLWSAMDLHRALLVMACMMALCAPVAWFMVPPVHRSEPKGEDDAPTGPAVVVPAKQILGDPVFIGILFIAVGVMAISSAFFFNLPFLMGELGADPAWAAYILSIATIVSGVSTPFVGMATDRFDLRFLLMVPIVLVAIVIVSIAASPPLVVVAGTAFAMTFANAFLFPCFPAMLRSRFGNLLFSRAIGLSQPFFYSAGLGAFFAGALRDVLGSYSAAFQVLGVFVLLAAVGWIFIHRALRGAGPRWPGLEVGAGDPLVNSAR</sequence>
<comment type="caution">
    <text evidence="6">The sequence shown here is derived from an EMBL/GenBank/DDBJ whole genome shotgun (WGS) entry which is preliminary data.</text>
</comment>
<dbReference type="PROSITE" id="PS50850">
    <property type="entry name" value="MFS"/>
    <property type="match status" value="1"/>
</dbReference>
<evidence type="ECO:0000256" key="2">
    <source>
        <dbReference type="ARBA" id="ARBA00022989"/>
    </source>
</evidence>
<keyword evidence="1 4" id="KW-0812">Transmembrane</keyword>
<feature type="domain" description="Major facilitator superfamily (MFS) profile" evidence="5">
    <location>
        <begin position="1"/>
        <end position="398"/>
    </location>
</feature>
<dbReference type="SUPFAM" id="SSF103473">
    <property type="entry name" value="MFS general substrate transporter"/>
    <property type="match status" value="1"/>
</dbReference>
<proteinExistence type="predicted"/>
<dbReference type="InterPro" id="IPR020846">
    <property type="entry name" value="MFS_dom"/>
</dbReference>
<feature type="transmembrane region" description="Helical" evidence="4">
    <location>
        <begin position="103"/>
        <end position="124"/>
    </location>
</feature>